<evidence type="ECO:0000313" key="2">
    <source>
        <dbReference type="Proteomes" id="UP000623440"/>
    </source>
</evidence>
<keyword evidence="2" id="KW-1185">Reference proteome</keyword>
<proteinExistence type="predicted"/>
<reference evidence="1 2" key="1">
    <citation type="journal article" date="2020" name="ISME J.">
        <title>Comparative genomics reveals insights into cyanobacterial evolution and habitat adaptation.</title>
        <authorList>
            <person name="Chen M.Y."/>
            <person name="Teng W.K."/>
            <person name="Zhao L."/>
            <person name="Hu C.X."/>
            <person name="Zhou Y.K."/>
            <person name="Han B.P."/>
            <person name="Song L.R."/>
            <person name="Shu W.S."/>
        </authorList>
    </citation>
    <scope>NUCLEOTIDE SEQUENCE [LARGE SCALE GENOMIC DNA]</scope>
    <source>
        <strain evidence="1 2">FACHB-838</strain>
    </source>
</reference>
<sequence>MDLRLEFQRLLAEIQIAYTLAGWRLFVTNALTSRLTLEQAVLYYREQWQPEMGFHRFKRGQLPALPIYFQDETRIRGLMFLLTIALRVFTLIEFVVRRQLLQQSKSLAGLYDGNPKRSTTRPTAERLLDAFSGITMYFHRDGSCEITLLNDLQKQILTLMEMPQSLYTFPHLVPT</sequence>
<evidence type="ECO:0000313" key="1">
    <source>
        <dbReference type="EMBL" id="MBD2533305.1"/>
    </source>
</evidence>
<gene>
    <name evidence="1" type="ORF">H6G97_28545</name>
</gene>
<name>A0ABR8DVF4_9NOSO</name>
<dbReference type="Proteomes" id="UP000623440">
    <property type="component" value="Unassembled WGS sequence"/>
</dbReference>
<protein>
    <submittedName>
        <fullName evidence="1">Transposase</fullName>
    </submittedName>
</protein>
<organism evidence="1 2">
    <name type="scientific">Nostoc flagelliforme FACHB-838</name>
    <dbReference type="NCBI Taxonomy" id="2692904"/>
    <lineage>
        <taxon>Bacteria</taxon>
        <taxon>Bacillati</taxon>
        <taxon>Cyanobacteriota</taxon>
        <taxon>Cyanophyceae</taxon>
        <taxon>Nostocales</taxon>
        <taxon>Nostocaceae</taxon>
        <taxon>Nostoc</taxon>
    </lineage>
</organism>
<dbReference type="EMBL" id="JACJSI010000090">
    <property type="protein sequence ID" value="MBD2533305.1"/>
    <property type="molecule type" value="Genomic_DNA"/>
</dbReference>
<comment type="caution">
    <text evidence="1">The sequence shown here is derived from an EMBL/GenBank/DDBJ whole genome shotgun (WGS) entry which is preliminary data.</text>
</comment>
<accession>A0ABR8DVF4</accession>